<evidence type="ECO:0000313" key="3">
    <source>
        <dbReference type="Proteomes" id="UP000811609"/>
    </source>
</evidence>
<protein>
    <submittedName>
        <fullName evidence="1">Uncharacterized protein</fullName>
    </submittedName>
</protein>
<reference evidence="1" key="1">
    <citation type="submission" date="2020-12" db="EMBL/GenBank/DDBJ databases">
        <title>WGS assembly of Carya illinoinensis cv. Pawnee.</title>
        <authorList>
            <person name="Platts A."/>
            <person name="Shu S."/>
            <person name="Wright S."/>
            <person name="Barry K."/>
            <person name="Edger P."/>
            <person name="Pires J.C."/>
            <person name="Schmutz J."/>
        </authorList>
    </citation>
    <scope>NUCLEOTIDE SEQUENCE</scope>
    <source>
        <tissue evidence="1">Leaf</tissue>
    </source>
</reference>
<keyword evidence="3" id="KW-1185">Reference proteome</keyword>
<organism evidence="1 3">
    <name type="scientific">Carya illinoinensis</name>
    <name type="common">Pecan</name>
    <dbReference type="NCBI Taxonomy" id="32201"/>
    <lineage>
        <taxon>Eukaryota</taxon>
        <taxon>Viridiplantae</taxon>
        <taxon>Streptophyta</taxon>
        <taxon>Embryophyta</taxon>
        <taxon>Tracheophyta</taxon>
        <taxon>Spermatophyta</taxon>
        <taxon>Magnoliopsida</taxon>
        <taxon>eudicotyledons</taxon>
        <taxon>Gunneridae</taxon>
        <taxon>Pentapetalae</taxon>
        <taxon>rosids</taxon>
        <taxon>fabids</taxon>
        <taxon>Fagales</taxon>
        <taxon>Juglandaceae</taxon>
        <taxon>Carya</taxon>
    </lineage>
</organism>
<gene>
    <name evidence="1" type="ORF">CIPAW_02G054400</name>
    <name evidence="2" type="ORF">I3842_02G053900</name>
</gene>
<accession>A0A8T1RB89</accession>
<evidence type="ECO:0000313" key="1">
    <source>
        <dbReference type="EMBL" id="KAG6663905.1"/>
    </source>
</evidence>
<proteinExistence type="predicted"/>
<evidence type="ECO:0000313" key="2">
    <source>
        <dbReference type="EMBL" id="KAG6725909.1"/>
    </source>
</evidence>
<sequence length="46" mass="5341">MLIAQYCNFVPPANEYVRSWIAEERGLASWLIVIQKLSRSCTELKI</sequence>
<name>A0A8T1RB89_CARIL</name>
<reference evidence="2" key="2">
    <citation type="submission" date="2021-01" db="EMBL/GenBank/DDBJ databases">
        <authorList>
            <person name="Lovell J.T."/>
            <person name="Bentley N."/>
            <person name="Bhattarai G."/>
            <person name="Jenkins J.W."/>
            <person name="Sreedasyam A."/>
            <person name="Alarcon Y."/>
            <person name="Bock C."/>
            <person name="Boston L."/>
            <person name="Carlson J."/>
            <person name="Cervantes K."/>
            <person name="Clermont K."/>
            <person name="Krom N."/>
            <person name="Kubenka K."/>
            <person name="Mamidi S."/>
            <person name="Mattison C."/>
            <person name="Monteros M."/>
            <person name="Pisani C."/>
            <person name="Plott C."/>
            <person name="Rajasekar S."/>
            <person name="Rhein H.S."/>
            <person name="Rohla C."/>
            <person name="Song M."/>
            <person name="Hilaire R.S."/>
            <person name="Shu S."/>
            <person name="Wells L."/>
            <person name="Wang X."/>
            <person name="Webber J."/>
            <person name="Heerema R.J."/>
            <person name="Klein P."/>
            <person name="Conner P."/>
            <person name="Grauke L."/>
            <person name="Grimwood J."/>
            <person name="Schmutz J."/>
            <person name="Randall J.J."/>
        </authorList>
    </citation>
    <scope>NUCLEOTIDE SEQUENCE</scope>
    <source>
        <tissue evidence="2">Leaf</tissue>
    </source>
</reference>
<dbReference type="Proteomes" id="UP000811609">
    <property type="component" value="Chromosome 2"/>
</dbReference>
<dbReference type="EMBL" id="CM031810">
    <property type="protein sequence ID" value="KAG6663905.1"/>
    <property type="molecule type" value="Genomic_DNA"/>
</dbReference>
<dbReference type="AlphaFoldDB" id="A0A8T1RB89"/>
<dbReference type="EMBL" id="CM031826">
    <property type="protein sequence ID" value="KAG6725909.1"/>
    <property type="molecule type" value="Genomic_DNA"/>
</dbReference>
<comment type="caution">
    <text evidence="1">The sequence shown here is derived from an EMBL/GenBank/DDBJ whole genome shotgun (WGS) entry which is preliminary data.</text>
</comment>
<dbReference type="Proteomes" id="UP000811246">
    <property type="component" value="Chromosome 2"/>
</dbReference>